<comment type="caution">
    <text evidence="1">The sequence shown here is derived from an EMBL/GenBank/DDBJ whole genome shotgun (WGS) entry which is preliminary data.</text>
</comment>
<reference evidence="1" key="1">
    <citation type="journal article" date="2021" name="New Phytol.">
        <title>Evolutionary innovations through gain and loss of genes in the ectomycorrhizal Boletales.</title>
        <authorList>
            <person name="Wu G."/>
            <person name="Miyauchi S."/>
            <person name="Morin E."/>
            <person name="Kuo A."/>
            <person name="Drula E."/>
            <person name="Varga T."/>
            <person name="Kohler A."/>
            <person name="Feng B."/>
            <person name="Cao Y."/>
            <person name="Lipzen A."/>
            <person name="Daum C."/>
            <person name="Hundley H."/>
            <person name="Pangilinan J."/>
            <person name="Johnson J."/>
            <person name="Barry K."/>
            <person name="LaButti K."/>
            <person name="Ng V."/>
            <person name="Ahrendt S."/>
            <person name="Min B."/>
            <person name="Choi I.G."/>
            <person name="Park H."/>
            <person name="Plett J.M."/>
            <person name="Magnuson J."/>
            <person name="Spatafora J.W."/>
            <person name="Nagy L.G."/>
            <person name="Henrissat B."/>
            <person name="Grigoriev I.V."/>
            <person name="Yang Z.L."/>
            <person name="Xu J."/>
            <person name="Martin F.M."/>
        </authorList>
    </citation>
    <scope>NUCLEOTIDE SEQUENCE</scope>
    <source>
        <strain evidence="1">ATCC 28755</strain>
    </source>
</reference>
<protein>
    <submittedName>
        <fullName evidence="1">Uncharacterized protein</fullName>
    </submittedName>
</protein>
<accession>A0ACB7ZV95</accession>
<keyword evidence="2" id="KW-1185">Reference proteome</keyword>
<gene>
    <name evidence="1" type="ORF">BJ138DRAFT_1119088</name>
</gene>
<name>A0ACB7ZV95_9AGAM</name>
<organism evidence="1 2">
    <name type="scientific">Hygrophoropsis aurantiaca</name>
    <dbReference type="NCBI Taxonomy" id="72124"/>
    <lineage>
        <taxon>Eukaryota</taxon>
        <taxon>Fungi</taxon>
        <taxon>Dikarya</taxon>
        <taxon>Basidiomycota</taxon>
        <taxon>Agaricomycotina</taxon>
        <taxon>Agaricomycetes</taxon>
        <taxon>Agaricomycetidae</taxon>
        <taxon>Boletales</taxon>
        <taxon>Coniophorineae</taxon>
        <taxon>Hygrophoropsidaceae</taxon>
        <taxon>Hygrophoropsis</taxon>
    </lineage>
</organism>
<dbReference type="EMBL" id="MU268363">
    <property type="protein sequence ID" value="KAH7904784.1"/>
    <property type="molecule type" value="Genomic_DNA"/>
</dbReference>
<proteinExistence type="predicted"/>
<evidence type="ECO:0000313" key="2">
    <source>
        <dbReference type="Proteomes" id="UP000790377"/>
    </source>
</evidence>
<sequence>MSSPSTAPAPTDVDTNTGHDDVKRGRVTLLDQTDGYTKTDNDEHVAVLSATTDATDSSPTACIPRCCVDVLAGAVIRLQTMTEHRAILREAVRDALHNENSNAPPISISNLDALVYDCPIPGLSTCTLPLVRGLPINTVVPNYSDVPVQYFLPMPGAASPYYSVSRGLAVGIFTNWLVVSLFVTGVSNSIYRAYDTFEEAEAALVDVIHRGGHQIIQ</sequence>
<evidence type="ECO:0000313" key="1">
    <source>
        <dbReference type="EMBL" id="KAH7904784.1"/>
    </source>
</evidence>
<dbReference type="Proteomes" id="UP000790377">
    <property type="component" value="Unassembled WGS sequence"/>
</dbReference>